<reference evidence="1 2" key="1">
    <citation type="journal article" date="2012" name="Appl. Environ. Microbiol.">
        <title>Short-read sequencing for genomic analysis of the brown rot fungus Fibroporia radiculosa.</title>
        <authorList>
            <person name="Tang J.D."/>
            <person name="Perkins A.D."/>
            <person name="Sonstegard T.S."/>
            <person name="Schroeder S.G."/>
            <person name="Burgess S.C."/>
            <person name="Diehl S.V."/>
        </authorList>
    </citation>
    <scope>NUCLEOTIDE SEQUENCE [LARGE SCALE GENOMIC DNA]</scope>
    <source>
        <strain evidence="1 2">TFFH 294</strain>
    </source>
</reference>
<dbReference type="PANTHER" id="PTHR45458">
    <property type="entry name" value="SHORT-CHAIN DEHYDROGENASE/REDUCTASE SDR"/>
    <property type="match status" value="1"/>
</dbReference>
<dbReference type="Pfam" id="PF00106">
    <property type="entry name" value="adh_short"/>
    <property type="match status" value="1"/>
</dbReference>
<dbReference type="SUPFAM" id="SSF51735">
    <property type="entry name" value="NAD(P)-binding Rossmann-fold domains"/>
    <property type="match status" value="1"/>
</dbReference>
<protein>
    <recommendedName>
        <fullName evidence="3">NAD(P)-binding protein</fullName>
    </recommendedName>
</protein>
<name>J4G0M7_9APHY</name>
<dbReference type="OrthoDB" id="9876299at2759"/>
<keyword evidence="2" id="KW-1185">Reference proteome</keyword>
<dbReference type="RefSeq" id="XP_012178116.1">
    <property type="nucleotide sequence ID" value="XM_012322726.1"/>
</dbReference>
<dbReference type="InParanoid" id="J4G0M7"/>
<evidence type="ECO:0000313" key="2">
    <source>
        <dbReference type="Proteomes" id="UP000006352"/>
    </source>
</evidence>
<dbReference type="GeneID" id="24093744"/>
<dbReference type="PRINTS" id="PR00081">
    <property type="entry name" value="GDHRDH"/>
</dbReference>
<dbReference type="Proteomes" id="UP000006352">
    <property type="component" value="Unassembled WGS sequence"/>
</dbReference>
<sequence>MPSYAIVGGSRGIGLEFVRQLATSAENIVFVTVRDKTKSTHLSELISELPYRNVHVLQADVVDPHAMKAAAAEAAKISGGILDVLINNAARMEPANMFKGFEDFDSEDELDTEFIESFKVNVLGVVHAVNAFLPLLRKGTTKKIIVIGSGAGERTFVWNMRMNSMVAYGTTKAATNMVSTKYAAQLEPEGFVVVSISPGFVDVSATATGEYDEAGKAEMARQVENLRKVRQDSDLKPLTPEQSVRTVLKVIGLVGPADSGSFVASAEARAMQG</sequence>
<accession>J4G0M7</accession>
<dbReference type="InterPro" id="IPR052184">
    <property type="entry name" value="SDR_enzymes"/>
</dbReference>
<dbReference type="GO" id="GO:0016616">
    <property type="term" value="F:oxidoreductase activity, acting on the CH-OH group of donors, NAD or NADP as acceptor"/>
    <property type="evidence" value="ECO:0007669"/>
    <property type="project" value="TreeGrafter"/>
</dbReference>
<dbReference type="EMBL" id="HE796901">
    <property type="protein sequence ID" value="CCL98833.1"/>
    <property type="molecule type" value="Genomic_DNA"/>
</dbReference>
<proteinExistence type="predicted"/>
<organism evidence="1 2">
    <name type="scientific">Fibroporia radiculosa</name>
    <dbReference type="NCBI Taxonomy" id="599839"/>
    <lineage>
        <taxon>Eukaryota</taxon>
        <taxon>Fungi</taxon>
        <taxon>Dikarya</taxon>
        <taxon>Basidiomycota</taxon>
        <taxon>Agaricomycotina</taxon>
        <taxon>Agaricomycetes</taxon>
        <taxon>Polyporales</taxon>
        <taxon>Fibroporiaceae</taxon>
        <taxon>Fibroporia</taxon>
    </lineage>
</organism>
<dbReference type="AlphaFoldDB" id="J4G0M7"/>
<evidence type="ECO:0000313" key="1">
    <source>
        <dbReference type="EMBL" id="CCL98833.1"/>
    </source>
</evidence>
<dbReference type="PANTHER" id="PTHR45458:SF3">
    <property type="entry name" value="CHAIN DEHYDROGENASE (ATSC), PUTATIVE-RELATED"/>
    <property type="match status" value="1"/>
</dbReference>
<dbReference type="FunCoup" id="J4G0M7">
    <property type="interactions" value="97"/>
</dbReference>
<dbReference type="InterPro" id="IPR036291">
    <property type="entry name" value="NAD(P)-bd_dom_sf"/>
</dbReference>
<dbReference type="HOGENOM" id="CLU_010194_9_2_1"/>
<gene>
    <name evidence="1" type="ORF">FIBRA_00838</name>
</gene>
<dbReference type="Gene3D" id="3.40.50.720">
    <property type="entry name" value="NAD(P)-binding Rossmann-like Domain"/>
    <property type="match status" value="1"/>
</dbReference>
<evidence type="ECO:0008006" key="3">
    <source>
        <dbReference type="Google" id="ProtNLM"/>
    </source>
</evidence>
<dbReference type="InterPro" id="IPR002347">
    <property type="entry name" value="SDR_fam"/>
</dbReference>